<dbReference type="Pfam" id="PF00145">
    <property type="entry name" value="DNA_methylase"/>
    <property type="match status" value="1"/>
</dbReference>
<dbReference type="InterPro" id="IPR029063">
    <property type="entry name" value="SAM-dependent_MTases_sf"/>
</dbReference>
<comment type="similarity">
    <text evidence="5 6">Belongs to the class I-like SAM-binding methyltransferase superfamily. C5-methyltransferase family.</text>
</comment>
<dbReference type="PANTHER" id="PTHR10629">
    <property type="entry name" value="CYTOSINE-SPECIFIC METHYLTRANSFERASE"/>
    <property type="match status" value="1"/>
</dbReference>
<keyword evidence="4" id="KW-0680">Restriction system</keyword>
<dbReference type="GO" id="GO:0032259">
    <property type="term" value="P:methylation"/>
    <property type="evidence" value="ECO:0007669"/>
    <property type="project" value="UniProtKB-KW"/>
</dbReference>
<keyword evidence="3 5" id="KW-0949">S-adenosyl-L-methionine</keyword>
<dbReference type="PROSITE" id="PS00094">
    <property type="entry name" value="C5_MTASE_1"/>
    <property type="match status" value="1"/>
</dbReference>
<protein>
    <recommendedName>
        <fullName evidence="7">Cytosine-specific methyltransferase</fullName>
        <ecNumber evidence="7">2.1.1.37</ecNumber>
    </recommendedName>
</protein>
<accession>R7ZBL0</accession>
<dbReference type="PATRIC" id="fig|1285586.5.peg.3324"/>
<dbReference type="PROSITE" id="PS51679">
    <property type="entry name" value="SAM_MT_C5"/>
    <property type="match status" value="1"/>
</dbReference>
<evidence type="ECO:0000256" key="6">
    <source>
        <dbReference type="RuleBase" id="RU000416"/>
    </source>
</evidence>
<dbReference type="AlphaFoldDB" id="R7ZBL0"/>
<dbReference type="Proteomes" id="UP000013911">
    <property type="component" value="Unassembled WGS sequence"/>
</dbReference>
<evidence type="ECO:0000256" key="5">
    <source>
        <dbReference type="PROSITE-ProRule" id="PRU01016"/>
    </source>
</evidence>
<dbReference type="GO" id="GO:0003677">
    <property type="term" value="F:DNA binding"/>
    <property type="evidence" value="ECO:0007669"/>
    <property type="project" value="TreeGrafter"/>
</dbReference>
<evidence type="ECO:0000256" key="2">
    <source>
        <dbReference type="ARBA" id="ARBA00022679"/>
    </source>
</evidence>
<dbReference type="PRINTS" id="PR00105">
    <property type="entry name" value="C5METTRFRASE"/>
</dbReference>
<dbReference type="EMBL" id="AQPX01000022">
    <property type="protein sequence ID" value="EON71488.1"/>
    <property type="molecule type" value="Genomic_DNA"/>
</dbReference>
<dbReference type="InterPro" id="IPR018117">
    <property type="entry name" value="C5_DNA_meth_AS"/>
</dbReference>
<name>R7ZBL0_LYSSH</name>
<dbReference type="REBASE" id="79352">
    <property type="entry name" value="M.Lsp4b31ORF16013P"/>
</dbReference>
<keyword evidence="1 5" id="KW-0489">Methyltransferase</keyword>
<comment type="caution">
    <text evidence="8">The sequence shown here is derived from an EMBL/GenBank/DDBJ whole genome shotgun (WGS) entry which is preliminary data.</text>
</comment>
<dbReference type="OrthoDB" id="9813719at2"/>
<keyword evidence="2 5" id="KW-0808">Transferase</keyword>
<feature type="active site" evidence="5">
    <location>
        <position position="81"/>
    </location>
</feature>
<dbReference type="EC" id="2.1.1.37" evidence="7"/>
<sequence>MKVVDLFCGAGGFSEGFERAGFEIIKAYDIWTPAILTHNMNHGDGKNPALKRDVFEISMLDDDEFEKAIPDSEVIIGSPPCVSFSNSNNSGKADKTNGIKLINAFLRIVARKMFKPKSKLKYWVMENVANSEIYMKNEYSMEDLECCHLGDHTLIIPNKKVYNMKYFGVPTNRKRFICGKYPQLNNLNDEENLIVLEDIFNALGSPNPDGYLGEKFHVIDPTYKIKIKSSELTDHHYIKEIPEFEWKKAKRQKEDKGYMGKMAFPENEKNPARTIMATLSASSRESMIFSFGENRYRYPTIREVATLMSFPIDFRFYGESDTAKYRMVGNAVTPKFAYEIAKCIREENFKNREITDKFSIKKVFNEHIEFKNLNGNIFPLKIEKEKKADAKFCHHVPYLIENAYRVELSNSFELGEIYWRVKIHYSQGKNAKLFENVFISIANFNEELIFKMYRFVKDILLKISNSHELQINYSKTTKDRAGLMGPDELLLKVKEFVNYLDNEEIHINEIGKKVSIKIAVAYFLLTHIINKLNTTIPKKCK</sequence>
<organism evidence="8 9">
    <name type="scientific">Lysinibacillus sphaericus OT4b.31</name>
    <dbReference type="NCBI Taxonomy" id="1285586"/>
    <lineage>
        <taxon>Bacteria</taxon>
        <taxon>Bacillati</taxon>
        <taxon>Bacillota</taxon>
        <taxon>Bacilli</taxon>
        <taxon>Bacillales</taxon>
        <taxon>Bacillaceae</taxon>
        <taxon>Lysinibacillus</taxon>
    </lineage>
</organism>
<dbReference type="GO" id="GO:0003886">
    <property type="term" value="F:DNA (cytosine-5-)-methyltransferase activity"/>
    <property type="evidence" value="ECO:0007669"/>
    <property type="project" value="UniProtKB-EC"/>
</dbReference>
<dbReference type="Gene3D" id="3.90.120.10">
    <property type="entry name" value="DNA Methylase, subunit A, domain 2"/>
    <property type="match status" value="1"/>
</dbReference>
<dbReference type="HOGENOM" id="CLU_506900_0_0_9"/>
<evidence type="ECO:0000313" key="9">
    <source>
        <dbReference type="Proteomes" id="UP000013911"/>
    </source>
</evidence>
<evidence type="ECO:0000313" key="8">
    <source>
        <dbReference type="EMBL" id="EON71488.1"/>
    </source>
</evidence>
<dbReference type="InterPro" id="IPR001525">
    <property type="entry name" value="C5_MeTfrase"/>
</dbReference>
<dbReference type="GO" id="GO:0044027">
    <property type="term" value="P:negative regulation of gene expression via chromosomal CpG island methylation"/>
    <property type="evidence" value="ECO:0007669"/>
    <property type="project" value="TreeGrafter"/>
</dbReference>
<gene>
    <name evidence="8" type="ORF">H131_16013</name>
</gene>
<dbReference type="RefSeq" id="WP_010860135.1">
    <property type="nucleotide sequence ID" value="NZ_KB933398.1"/>
</dbReference>
<dbReference type="SUPFAM" id="SSF53335">
    <property type="entry name" value="S-adenosyl-L-methionine-dependent methyltransferases"/>
    <property type="match status" value="1"/>
</dbReference>
<evidence type="ECO:0000256" key="4">
    <source>
        <dbReference type="ARBA" id="ARBA00022747"/>
    </source>
</evidence>
<dbReference type="Gene3D" id="3.40.50.150">
    <property type="entry name" value="Vaccinia Virus protein VP39"/>
    <property type="match status" value="1"/>
</dbReference>
<dbReference type="PANTHER" id="PTHR10629:SF52">
    <property type="entry name" value="DNA (CYTOSINE-5)-METHYLTRANSFERASE 1"/>
    <property type="match status" value="1"/>
</dbReference>
<evidence type="ECO:0000256" key="7">
    <source>
        <dbReference type="RuleBase" id="RU000417"/>
    </source>
</evidence>
<dbReference type="InterPro" id="IPR050390">
    <property type="entry name" value="C5-Methyltransferase"/>
</dbReference>
<evidence type="ECO:0000256" key="1">
    <source>
        <dbReference type="ARBA" id="ARBA00022603"/>
    </source>
</evidence>
<proteinExistence type="inferred from homology"/>
<dbReference type="GO" id="GO:0009307">
    <property type="term" value="P:DNA restriction-modification system"/>
    <property type="evidence" value="ECO:0007669"/>
    <property type="project" value="UniProtKB-KW"/>
</dbReference>
<comment type="catalytic activity">
    <reaction evidence="7">
        <text>a 2'-deoxycytidine in DNA + S-adenosyl-L-methionine = a 5-methyl-2'-deoxycytidine in DNA + S-adenosyl-L-homocysteine + H(+)</text>
        <dbReference type="Rhea" id="RHEA:13681"/>
        <dbReference type="Rhea" id="RHEA-COMP:11369"/>
        <dbReference type="Rhea" id="RHEA-COMP:11370"/>
        <dbReference type="ChEBI" id="CHEBI:15378"/>
        <dbReference type="ChEBI" id="CHEBI:57856"/>
        <dbReference type="ChEBI" id="CHEBI:59789"/>
        <dbReference type="ChEBI" id="CHEBI:85452"/>
        <dbReference type="ChEBI" id="CHEBI:85454"/>
        <dbReference type="EC" id="2.1.1.37"/>
    </reaction>
</comment>
<dbReference type="NCBIfam" id="TIGR00675">
    <property type="entry name" value="dcm"/>
    <property type="match status" value="1"/>
</dbReference>
<dbReference type="eggNOG" id="COG0270">
    <property type="taxonomic scope" value="Bacteria"/>
</dbReference>
<reference evidence="8 9" key="1">
    <citation type="submission" date="2013-04" db="EMBL/GenBank/DDBJ databases">
        <title>Draft genome of the heavy metal tolerant bacterium Lysinibacillus sphaericus strain OT4b.31.</title>
        <authorList>
            <person name="Pena-Montenegro T.D."/>
            <person name="Dussan J."/>
        </authorList>
    </citation>
    <scope>NUCLEOTIDE SEQUENCE [LARGE SCALE GENOMIC DNA]</scope>
    <source>
        <strain evidence="8 9">OT4b.31</strain>
    </source>
</reference>
<evidence type="ECO:0000256" key="3">
    <source>
        <dbReference type="ARBA" id="ARBA00022691"/>
    </source>
</evidence>